<dbReference type="OrthoDB" id="2253354at2759"/>
<keyword evidence="2" id="KW-1185">Reference proteome</keyword>
<evidence type="ECO:0000313" key="2">
    <source>
        <dbReference type="Proteomes" id="UP000799779"/>
    </source>
</evidence>
<sequence>METSSLLRSLLRAPPAYRTLLSTTTRPRPQTRAFALLTTRYISTDNLPRIIQPSFWNSIIPPSLRRIPTTPTGPTPKEWNPATIYIVLGLLVGSQAIQILWLKRDHAHMVSKAEAKLGLLKEVVEKVRKGEDVDVEKELGTGVLGRENEWKRLLEEVEGEETLFRSRRERRAARVKGKAEEAGEMVEAKAKHGVERAKVETYKGARFY</sequence>
<dbReference type="InterPro" id="IPR035213">
    <property type="entry name" value="DUF5321"/>
</dbReference>
<gene>
    <name evidence="1" type="ORF">P154DRAFT_420482</name>
</gene>
<protein>
    <submittedName>
        <fullName evidence="1">Uncharacterized protein</fullName>
    </submittedName>
</protein>
<reference evidence="1" key="1">
    <citation type="journal article" date="2020" name="Stud. Mycol.">
        <title>101 Dothideomycetes genomes: a test case for predicting lifestyles and emergence of pathogens.</title>
        <authorList>
            <person name="Haridas S."/>
            <person name="Albert R."/>
            <person name="Binder M."/>
            <person name="Bloem J."/>
            <person name="Labutti K."/>
            <person name="Salamov A."/>
            <person name="Andreopoulos B."/>
            <person name="Baker S."/>
            <person name="Barry K."/>
            <person name="Bills G."/>
            <person name="Bluhm B."/>
            <person name="Cannon C."/>
            <person name="Castanera R."/>
            <person name="Culley D."/>
            <person name="Daum C."/>
            <person name="Ezra D."/>
            <person name="Gonzalez J."/>
            <person name="Henrissat B."/>
            <person name="Kuo A."/>
            <person name="Liang C."/>
            <person name="Lipzen A."/>
            <person name="Lutzoni F."/>
            <person name="Magnuson J."/>
            <person name="Mondo S."/>
            <person name="Nolan M."/>
            <person name="Ohm R."/>
            <person name="Pangilinan J."/>
            <person name="Park H.-J."/>
            <person name="Ramirez L."/>
            <person name="Alfaro M."/>
            <person name="Sun H."/>
            <person name="Tritt A."/>
            <person name="Yoshinaga Y."/>
            <person name="Zwiers L.-H."/>
            <person name="Turgeon B."/>
            <person name="Goodwin S."/>
            <person name="Spatafora J."/>
            <person name="Crous P."/>
            <person name="Grigoriev I."/>
        </authorList>
    </citation>
    <scope>NUCLEOTIDE SEQUENCE</scope>
    <source>
        <strain evidence="1">CBS 123094</strain>
    </source>
</reference>
<dbReference type="Pfam" id="PF17254">
    <property type="entry name" value="DUF5321"/>
    <property type="match status" value="1"/>
</dbReference>
<dbReference type="EMBL" id="ML977557">
    <property type="protein sequence ID" value="KAF2007557.1"/>
    <property type="molecule type" value="Genomic_DNA"/>
</dbReference>
<organism evidence="1 2">
    <name type="scientific">Amniculicola lignicola CBS 123094</name>
    <dbReference type="NCBI Taxonomy" id="1392246"/>
    <lineage>
        <taxon>Eukaryota</taxon>
        <taxon>Fungi</taxon>
        <taxon>Dikarya</taxon>
        <taxon>Ascomycota</taxon>
        <taxon>Pezizomycotina</taxon>
        <taxon>Dothideomycetes</taxon>
        <taxon>Pleosporomycetidae</taxon>
        <taxon>Pleosporales</taxon>
        <taxon>Amniculicolaceae</taxon>
        <taxon>Amniculicola</taxon>
    </lineage>
</organism>
<proteinExistence type="predicted"/>
<evidence type="ECO:0000313" key="1">
    <source>
        <dbReference type="EMBL" id="KAF2007557.1"/>
    </source>
</evidence>
<name>A0A6A5X3T3_9PLEO</name>
<dbReference type="Proteomes" id="UP000799779">
    <property type="component" value="Unassembled WGS sequence"/>
</dbReference>
<accession>A0A6A5X3T3</accession>
<dbReference type="AlphaFoldDB" id="A0A6A5X3T3"/>